<proteinExistence type="predicted"/>
<gene>
    <name evidence="2" type="ordered locus">ANT_31490</name>
</gene>
<dbReference type="EMBL" id="AP012029">
    <property type="protein sequence ID" value="BAJ65175.1"/>
    <property type="molecule type" value="Genomic_DNA"/>
</dbReference>
<name>E8N325_ANATU</name>
<evidence type="ECO:0000313" key="3">
    <source>
        <dbReference type="Proteomes" id="UP000008922"/>
    </source>
</evidence>
<dbReference type="Proteomes" id="UP000008922">
    <property type="component" value="Chromosome"/>
</dbReference>
<dbReference type="HOGENOM" id="CLU_573241_0_0_0"/>
<dbReference type="AlphaFoldDB" id="E8N325"/>
<sequence length="476" mass="49953">MLKKSLVSLLSAVLILTLVLVTSASAAATTKSLSTNFTLVNLGSSSADVVVDYVKPDGTPWTGSSYTTANIPADGGQWIVRQYFDTLTPGQGSVVISATQPLGALVQLINRSGVPTSGAYKGFTAGTAKAYVPLVARQGTSATGTANSQIMIQNIGSAAIDVQVALTQVGDTTPDYTKTITGIAPKATYTYDISDETNLPTNWYGSAEVSVTTAGGQVAVVSNLFFGADSLMTFSGFPQESVDSVWFVPLLYSRLTNSLNTSLAIQNLDTTDIAVGDLVLNCTKDPAYTGPNTLTLSNATVIPVKGSYTFNTLVDTTNFPTNWQGSCKVSVTSGKKVVALVMYRWVSTKDQAAYEAIPGSSTGTTAYVPLVAKRLSNGFATTITIQNLSTNPATVTLTYTPSGGGTPIVRTGITIPAESSIVRNFRLSATELPEITDGWQGSLKIVSDQPVHAYIANTYITPPNGDQFMAYTALVP</sequence>
<dbReference type="OrthoDB" id="142887at2"/>
<dbReference type="RefSeq" id="WP_013561516.1">
    <property type="nucleotide sequence ID" value="NC_014960.1"/>
</dbReference>
<dbReference type="InterPro" id="IPR036698">
    <property type="entry name" value="TM1070-like_sf"/>
</dbReference>
<protein>
    <submittedName>
        <fullName evidence="2">Uncharacterized protein</fullName>
    </submittedName>
</protein>
<dbReference type="InParanoid" id="E8N325"/>
<dbReference type="Gene3D" id="2.60.290.11">
    <property type="entry name" value="TM1070-like"/>
    <property type="match status" value="1"/>
</dbReference>
<dbReference type="KEGG" id="atm:ANT_31490"/>
<keyword evidence="3" id="KW-1185">Reference proteome</keyword>
<feature type="signal peptide" evidence="1">
    <location>
        <begin position="1"/>
        <end position="26"/>
    </location>
</feature>
<accession>E8N325</accession>
<evidence type="ECO:0000313" key="2">
    <source>
        <dbReference type="EMBL" id="BAJ65175.1"/>
    </source>
</evidence>
<reference evidence="2 3" key="1">
    <citation type="submission" date="2010-12" db="EMBL/GenBank/DDBJ databases">
        <title>Whole genome sequence of Anaerolinea thermophila UNI-1.</title>
        <authorList>
            <person name="Narita-Yamada S."/>
            <person name="Kishi E."/>
            <person name="Watanabe Y."/>
            <person name="Takasaki K."/>
            <person name="Ankai A."/>
            <person name="Oguchi A."/>
            <person name="Fukui S."/>
            <person name="Takahashi M."/>
            <person name="Yashiro I."/>
            <person name="Hosoyama A."/>
            <person name="Sekiguchi Y."/>
            <person name="Hanada S."/>
            <person name="Fujita N."/>
        </authorList>
    </citation>
    <scope>NUCLEOTIDE SEQUENCE [LARGE SCALE GENOMIC DNA]</scope>
    <source>
        <strain evidence="3">DSM 14523 / JCM 11388 / NBRC 100420 / UNI-1</strain>
    </source>
</reference>
<organism evidence="2 3">
    <name type="scientific">Anaerolinea thermophila (strain DSM 14523 / JCM 11388 / NBRC 100420 / UNI-1)</name>
    <dbReference type="NCBI Taxonomy" id="926569"/>
    <lineage>
        <taxon>Bacteria</taxon>
        <taxon>Bacillati</taxon>
        <taxon>Chloroflexota</taxon>
        <taxon>Anaerolineae</taxon>
        <taxon>Anaerolineales</taxon>
        <taxon>Anaerolineaceae</taxon>
        <taxon>Anaerolinea</taxon>
    </lineage>
</organism>
<keyword evidence="1" id="KW-0732">Signal</keyword>
<evidence type="ECO:0000256" key="1">
    <source>
        <dbReference type="SAM" id="SignalP"/>
    </source>
</evidence>
<feature type="chain" id="PRO_5003225437" evidence="1">
    <location>
        <begin position="27"/>
        <end position="476"/>
    </location>
</feature>